<protein>
    <submittedName>
        <fullName evidence="12">Zinc-binding protein A33</fullName>
    </submittedName>
</protein>
<dbReference type="GO" id="GO:0005737">
    <property type="term" value="C:cytoplasm"/>
    <property type="evidence" value="ECO:0007669"/>
    <property type="project" value="UniProtKB-SubCell"/>
</dbReference>
<proteinExistence type="inferred from homology"/>
<evidence type="ECO:0000313" key="13">
    <source>
        <dbReference type="Proteomes" id="UP001174136"/>
    </source>
</evidence>
<dbReference type="PROSITE" id="PS50119">
    <property type="entry name" value="ZF_BBOX"/>
    <property type="match status" value="1"/>
</dbReference>
<reference evidence="12" key="1">
    <citation type="journal article" date="2023" name="Front. Mar. Sci.">
        <title>A new Merluccius polli reference genome to investigate the effects of global change in West African waters.</title>
        <authorList>
            <person name="Mateo J.L."/>
            <person name="Blanco-Fernandez C."/>
            <person name="Garcia-Vazquez E."/>
            <person name="Machado-Schiaffino G."/>
        </authorList>
    </citation>
    <scope>NUCLEOTIDE SEQUENCE</scope>
    <source>
        <strain evidence="12">C29</strain>
        <tissue evidence="12">Fin</tissue>
    </source>
</reference>
<keyword evidence="6" id="KW-0862">Zinc</keyword>
<dbReference type="Gene3D" id="2.60.120.920">
    <property type="match status" value="1"/>
</dbReference>
<evidence type="ECO:0000259" key="9">
    <source>
        <dbReference type="PROSITE" id="PS50089"/>
    </source>
</evidence>
<dbReference type="PROSITE" id="PS50089">
    <property type="entry name" value="ZF_RING_2"/>
    <property type="match status" value="1"/>
</dbReference>
<dbReference type="SUPFAM" id="SSF57850">
    <property type="entry name" value="RING/U-box"/>
    <property type="match status" value="1"/>
</dbReference>
<evidence type="ECO:0000259" key="11">
    <source>
        <dbReference type="PROSITE" id="PS50188"/>
    </source>
</evidence>
<feature type="region of interest" description="Disordered" evidence="8">
    <location>
        <begin position="36"/>
        <end position="93"/>
    </location>
</feature>
<dbReference type="Gene3D" id="3.30.40.10">
    <property type="entry name" value="Zinc/RING finger domain, C3HC4 (zinc finger)"/>
    <property type="match status" value="1"/>
</dbReference>
<dbReference type="Gene3D" id="3.30.160.60">
    <property type="entry name" value="Classic Zinc Finger"/>
    <property type="match status" value="1"/>
</dbReference>
<dbReference type="PANTHER" id="PTHR24103">
    <property type="entry name" value="E3 UBIQUITIN-PROTEIN LIGASE TRIM"/>
    <property type="match status" value="1"/>
</dbReference>
<keyword evidence="4" id="KW-0479">Metal-binding</keyword>
<dbReference type="AlphaFoldDB" id="A0AA47MVW9"/>
<dbReference type="SMART" id="SM00449">
    <property type="entry name" value="SPRY"/>
    <property type="match status" value="1"/>
</dbReference>
<evidence type="ECO:0000256" key="1">
    <source>
        <dbReference type="ARBA" id="ARBA00004496"/>
    </source>
</evidence>
<dbReference type="Pfam" id="PF13765">
    <property type="entry name" value="PRY"/>
    <property type="match status" value="1"/>
</dbReference>
<dbReference type="CDD" id="cd13733">
    <property type="entry name" value="SPRY_PRY_C-I_1"/>
    <property type="match status" value="1"/>
</dbReference>
<dbReference type="InterPro" id="IPR001841">
    <property type="entry name" value="Znf_RING"/>
</dbReference>
<dbReference type="PROSITE" id="PS50188">
    <property type="entry name" value="B302_SPRY"/>
    <property type="match status" value="1"/>
</dbReference>
<feature type="compositionally biased region" description="Low complexity" evidence="8">
    <location>
        <begin position="140"/>
        <end position="150"/>
    </location>
</feature>
<dbReference type="InterPro" id="IPR001870">
    <property type="entry name" value="B30.2/SPRY"/>
</dbReference>
<dbReference type="PROSITE" id="PS00518">
    <property type="entry name" value="ZF_RING_1"/>
    <property type="match status" value="1"/>
</dbReference>
<evidence type="ECO:0000256" key="5">
    <source>
        <dbReference type="ARBA" id="ARBA00022771"/>
    </source>
</evidence>
<dbReference type="InterPro" id="IPR006574">
    <property type="entry name" value="PRY"/>
</dbReference>
<dbReference type="InterPro" id="IPR050143">
    <property type="entry name" value="TRIM/RBCC"/>
</dbReference>
<dbReference type="EMBL" id="JAOPHQ010002359">
    <property type="protein sequence ID" value="KAK0147101.1"/>
    <property type="molecule type" value="Genomic_DNA"/>
</dbReference>
<dbReference type="InterPro" id="IPR003879">
    <property type="entry name" value="Butyrophylin_SPRY"/>
</dbReference>
<evidence type="ECO:0000256" key="6">
    <source>
        <dbReference type="ARBA" id="ARBA00022833"/>
    </source>
</evidence>
<gene>
    <name evidence="12" type="primary">A33_2</name>
    <name evidence="12" type="ORF">N1851_013558</name>
</gene>
<comment type="subcellular location">
    <subcellularLocation>
        <location evidence="1">Cytoplasm</location>
    </subcellularLocation>
</comment>
<dbReference type="SUPFAM" id="SSF57845">
    <property type="entry name" value="B-box zinc-binding domain"/>
    <property type="match status" value="1"/>
</dbReference>
<feature type="domain" description="B30.2/SPRY" evidence="11">
    <location>
        <begin position="491"/>
        <end position="687"/>
    </location>
</feature>
<organism evidence="12 13">
    <name type="scientific">Merluccius polli</name>
    <name type="common">Benguela hake</name>
    <name type="synonym">Merluccius cadenati</name>
    <dbReference type="NCBI Taxonomy" id="89951"/>
    <lineage>
        <taxon>Eukaryota</taxon>
        <taxon>Metazoa</taxon>
        <taxon>Chordata</taxon>
        <taxon>Craniata</taxon>
        <taxon>Vertebrata</taxon>
        <taxon>Euteleostomi</taxon>
        <taxon>Actinopterygii</taxon>
        <taxon>Neopterygii</taxon>
        <taxon>Teleostei</taxon>
        <taxon>Neoteleostei</taxon>
        <taxon>Acanthomorphata</taxon>
        <taxon>Zeiogadaria</taxon>
        <taxon>Gadariae</taxon>
        <taxon>Gadiformes</taxon>
        <taxon>Gadoidei</taxon>
        <taxon>Merlucciidae</taxon>
        <taxon>Merluccius</taxon>
    </lineage>
</organism>
<dbReference type="InterPro" id="IPR000315">
    <property type="entry name" value="Znf_B-box"/>
</dbReference>
<dbReference type="InterPro" id="IPR013083">
    <property type="entry name" value="Znf_RING/FYVE/PHD"/>
</dbReference>
<evidence type="ECO:0000256" key="7">
    <source>
        <dbReference type="PROSITE-ProRule" id="PRU00024"/>
    </source>
</evidence>
<evidence type="ECO:0000256" key="8">
    <source>
        <dbReference type="SAM" id="MobiDB-lite"/>
    </source>
</evidence>
<evidence type="ECO:0000259" key="10">
    <source>
        <dbReference type="PROSITE" id="PS50119"/>
    </source>
</evidence>
<dbReference type="Proteomes" id="UP001174136">
    <property type="component" value="Unassembled WGS sequence"/>
</dbReference>
<sequence>MIPPAKENVTYDPSSQGERVLEPGCSGVVFGVYVNRKTGAHKEGARESEREREESQTPILLEERGRRTTRSSCSQNKERKRDQGGGMSSTQKDIRSVYLQNVEKLNQGLTPEKKSWKPKDADFLRKPGMENQRRPTKMSQQQQHHQQHQQGPKSSKQRLSRDLTCSICLDLFKQPVSLPCDHTFCQGCITGYWSGPRSPGGGTGSCPQCRSLCLGQSYRPNRIVANIVESYCQGLEENVAGLQEVEEEEVEDEEEVEKEVRVAAPPPVPHCLRHREELKLYCEEDQELVCLVCGISQEHRNHNLLCVEEAQQRYKASLNSSIDSLKAERDTALRCDQEAEEEVKKLKEHTADLKQRIEAQFSHLHQLLYQEEKLLQVKLKTEERRELIRLDEHKALLCVEISRLQAAVYEVEAQLQEQDPFTLLRGIKSLLQRPSVQFERPVLTPPSLCEGRFAGPLQYRVWKSLKGSLYPGRLVSETLARVTSRFNNVFFSPMFVCVRVSASVHPVPAAITFNASTANPWLSLTSSQTCVRYQTFNRAVQDNPQRFNAALSLLGSQGFTHGRHYWEVEVHSSAVWTVGVARESVDRKGVVKALPANGFWTLSLSYGVRYMAGTSPPSVLALEEPLARVAVYLDYKRGLVSFYNAESMTHLYTFQERFTETLHPYFNLGFLDKVHENEPLKVFLPKI</sequence>
<name>A0AA47MVW9_MERPO</name>
<dbReference type="PRINTS" id="PR01407">
    <property type="entry name" value="BUTYPHLNCDUF"/>
</dbReference>
<comment type="caution">
    <text evidence="12">The sequence shown here is derived from an EMBL/GenBank/DDBJ whole genome shotgun (WGS) entry which is preliminary data.</text>
</comment>
<dbReference type="InterPro" id="IPR018957">
    <property type="entry name" value="Znf_C3HC4_RING-type"/>
</dbReference>
<feature type="region of interest" description="Disordered" evidence="8">
    <location>
        <begin position="109"/>
        <end position="158"/>
    </location>
</feature>
<feature type="domain" description="RING-type" evidence="9">
    <location>
        <begin position="165"/>
        <end position="210"/>
    </location>
</feature>
<evidence type="ECO:0000256" key="3">
    <source>
        <dbReference type="ARBA" id="ARBA00022490"/>
    </source>
</evidence>
<evidence type="ECO:0000256" key="2">
    <source>
        <dbReference type="ARBA" id="ARBA00008518"/>
    </source>
</evidence>
<evidence type="ECO:0000256" key="4">
    <source>
        <dbReference type="ARBA" id="ARBA00022723"/>
    </source>
</evidence>
<dbReference type="SUPFAM" id="SSF49899">
    <property type="entry name" value="Concanavalin A-like lectins/glucanases"/>
    <property type="match status" value="1"/>
</dbReference>
<dbReference type="InterPro" id="IPR013320">
    <property type="entry name" value="ConA-like_dom_sf"/>
</dbReference>
<keyword evidence="13" id="KW-1185">Reference proteome</keyword>
<dbReference type="CDD" id="cd19780">
    <property type="entry name" value="Bbox2_TRIM39-like"/>
    <property type="match status" value="1"/>
</dbReference>
<dbReference type="SMART" id="SM00336">
    <property type="entry name" value="BBOX"/>
    <property type="match status" value="1"/>
</dbReference>
<comment type="similarity">
    <text evidence="2">Belongs to the TRIM/RBCC family.</text>
</comment>
<feature type="compositionally biased region" description="Basic and acidic residues" evidence="8">
    <location>
        <begin position="111"/>
        <end position="133"/>
    </location>
</feature>
<dbReference type="InterPro" id="IPR003877">
    <property type="entry name" value="SPRY_dom"/>
</dbReference>
<dbReference type="SMART" id="SM00184">
    <property type="entry name" value="RING"/>
    <property type="match status" value="1"/>
</dbReference>
<accession>A0AA47MVW9</accession>
<feature type="region of interest" description="Disordered" evidence="8">
    <location>
        <begin position="1"/>
        <end position="22"/>
    </location>
</feature>
<dbReference type="GO" id="GO:0008270">
    <property type="term" value="F:zinc ion binding"/>
    <property type="evidence" value="ECO:0007669"/>
    <property type="project" value="UniProtKB-KW"/>
</dbReference>
<feature type="compositionally biased region" description="Basic and acidic residues" evidence="8">
    <location>
        <begin position="40"/>
        <end position="66"/>
    </location>
</feature>
<evidence type="ECO:0000313" key="12">
    <source>
        <dbReference type="EMBL" id="KAK0147101.1"/>
    </source>
</evidence>
<keyword evidence="5 7" id="KW-0863">Zinc-finger</keyword>
<dbReference type="InterPro" id="IPR043136">
    <property type="entry name" value="B30.2/SPRY_sf"/>
</dbReference>
<dbReference type="FunFam" id="2.60.120.920:FF:000004">
    <property type="entry name" value="Butyrophilin subfamily 1 member A1"/>
    <property type="match status" value="1"/>
</dbReference>
<dbReference type="SMART" id="SM00589">
    <property type="entry name" value="PRY"/>
    <property type="match status" value="1"/>
</dbReference>
<keyword evidence="3" id="KW-0963">Cytoplasm</keyword>
<feature type="domain" description="B box-type" evidence="10">
    <location>
        <begin position="266"/>
        <end position="307"/>
    </location>
</feature>
<dbReference type="Pfam" id="PF00097">
    <property type="entry name" value="zf-C3HC4"/>
    <property type="match status" value="1"/>
</dbReference>
<dbReference type="InterPro" id="IPR017907">
    <property type="entry name" value="Znf_RING_CS"/>
</dbReference>
<dbReference type="Pfam" id="PF00622">
    <property type="entry name" value="SPRY"/>
    <property type="match status" value="1"/>
</dbReference>
<dbReference type="Pfam" id="PF00643">
    <property type="entry name" value="zf-B_box"/>
    <property type="match status" value="1"/>
</dbReference>